<dbReference type="EMBL" id="CP045562">
    <property type="protein sequence ID" value="QFX92438.1"/>
    <property type="molecule type" value="Genomic_DNA"/>
</dbReference>
<evidence type="ECO:0000256" key="2">
    <source>
        <dbReference type="ARBA" id="ARBA00022692"/>
    </source>
</evidence>
<feature type="transmembrane region" description="Helical" evidence="5">
    <location>
        <begin position="124"/>
        <end position="145"/>
    </location>
</feature>
<feature type="transmembrane region" description="Helical" evidence="5">
    <location>
        <begin position="389"/>
        <end position="411"/>
    </location>
</feature>
<evidence type="ECO:0000256" key="4">
    <source>
        <dbReference type="ARBA" id="ARBA00023136"/>
    </source>
</evidence>
<accession>A0AAE6P0S0</accession>
<feature type="transmembrane region" description="Helical" evidence="5">
    <location>
        <begin position="417"/>
        <end position="435"/>
    </location>
</feature>
<evidence type="ECO:0000256" key="1">
    <source>
        <dbReference type="ARBA" id="ARBA00004141"/>
    </source>
</evidence>
<sequence>MPQSNLKKNIGIGAALSTVMGTVIGAGVFFKTASVVANTHSVTLTILAWIIGGLLTICGGLTVSELAAAIPKTGGTIQYLKYTYGPLTGFLLGWAEMLVYFPANLAALSIVFSTQLINLFHLSASLSITIAIICALSITIINLLGSKIAGSVQSLTLIVKLIPIFIIVIAGLLLPGHVDVSFWPPMPSNGSGNLLTAFGGGLLATMFAYDGWINIGSIAGEMKNPQKDLPKAIILGLTFIMIIYVLVNWVFLKNMPLNQIAGNQNTAYEVAMKLFGGIGGKLVTIGILISVYGAMNGYILTGIRVPYAMAKDDQLPFSKYFARLSKHTAAPYVSGLFMFAVAVVMIFMGSFDMLTDMLVFVMWIFNCLLFVALFILRKREPELVRPYKVPWYPVVPIIALVGGVFILISTILTQTTLAIIGIIATLIGIPIYYGHKMMKKTSTEK</sequence>
<reference evidence="6 7" key="1">
    <citation type="submission" date="2019-10" db="EMBL/GenBank/DDBJ databases">
        <title>Genome sequencing of Lactobacillus fructivorans.</title>
        <authorList>
            <person name="Kim K."/>
        </authorList>
    </citation>
    <scope>NUCLEOTIDE SEQUENCE [LARGE SCALE GENOMIC DNA]</scope>
    <source>
        <strain evidence="6 7">LF543</strain>
    </source>
</reference>
<dbReference type="Proteomes" id="UP000327194">
    <property type="component" value="Chromosome"/>
</dbReference>
<dbReference type="FunFam" id="1.20.1740.10:FF:000051">
    <property type="entry name" value="Amino acid permease"/>
    <property type="match status" value="1"/>
</dbReference>
<feature type="transmembrane region" description="Helical" evidence="5">
    <location>
        <begin position="194"/>
        <end position="212"/>
    </location>
</feature>
<protein>
    <submittedName>
        <fullName evidence="6">Amino acid permease</fullName>
    </submittedName>
</protein>
<evidence type="ECO:0000313" key="7">
    <source>
        <dbReference type="Proteomes" id="UP000327194"/>
    </source>
</evidence>
<dbReference type="InterPro" id="IPR050598">
    <property type="entry name" value="AminoAcid_Transporter"/>
</dbReference>
<keyword evidence="4 5" id="KW-0472">Membrane</keyword>
<dbReference type="GO" id="GO:0016020">
    <property type="term" value="C:membrane"/>
    <property type="evidence" value="ECO:0007669"/>
    <property type="project" value="UniProtKB-SubCell"/>
</dbReference>
<dbReference type="Gene3D" id="1.20.1740.10">
    <property type="entry name" value="Amino acid/polyamine transporter I"/>
    <property type="match status" value="1"/>
</dbReference>
<dbReference type="GO" id="GO:0015179">
    <property type="term" value="F:L-amino acid transmembrane transporter activity"/>
    <property type="evidence" value="ECO:0007669"/>
    <property type="project" value="TreeGrafter"/>
</dbReference>
<dbReference type="PANTHER" id="PTHR11785:SF512">
    <property type="entry name" value="SOBREMESA, ISOFORM B"/>
    <property type="match status" value="1"/>
</dbReference>
<feature type="transmembrane region" description="Helical" evidence="5">
    <location>
        <begin position="157"/>
        <end position="174"/>
    </location>
</feature>
<evidence type="ECO:0000256" key="3">
    <source>
        <dbReference type="ARBA" id="ARBA00022989"/>
    </source>
</evidence>
<feature type="transmembrane region" description="Helical" evidence="5">
    <location>
        <begin position="232"/>
        <end position="252"/>
    </location>
</feature>
<dbReference type="PANTHER" id="PTHR11785">
    <property type="entry name" value="AMINO ACID TRANSPORTER"/>
    <property type="match status" value="1"/>
</dbReference>
<dbReference type="RefSeq" id="WP_010022775.1">
    <property type="nucleotide sequence ID" value="NZ_AZDS01000005.1"/>
</dbReference>
<dbReference type="PIRSF" id="PIRSF006060">
    <property type="entry name" value="AA_transporter"/>
    <property type="match status" value="1"/>
</dbReference>
<evidence type="ECO:0000256" key="5">
    <source>
        <dbReference type="SAM" id="Phobius"/>
    </source>
</evidence>
<gene>
    <name evidence="6" type="ORF">LF543_02125</name>
</gene>
<dbReference type="AlphaFoldDB" id="A0AAE6P0S0"/>
<organism evidence="6 7">
    <name type="scientific">Fructilactobacillus fructivorans</name>
    <dbReference type="NCBI Taxonomy" id="1614"/>
    <lineage>
        <taxon>Bacteria</taxon>
        <taxon>Bacillati</taxon>
        <taxon>Bacillota</taxon>
        <taxon>Bacilli</taxon>
        <taxon>Lactobacillales</taxon>
        <taxon>Lactobacillaceae</taxon>
        <taxon>Fructilactobacillus</taxon>
    </lineage>
</organism>
<comment type="subcellular location">
    <subcellularLocation>
        <location evidence="1">Membrane</location>
        <topology evidence="1">Multi-pass membrane protein</topology>
    </subcellularLocation>
</comment>
<dbReference type="InterPro" id="IPR002293">
    <property type="entry name" value="AA/rel_permease1"/>
</dbReference>
<feature type="transmembrane region" description="Helical" evidence="5">
    <location>
        <begin position="42"/>
        <end position="70"/>
    </location>
</feature>
<dbReference type="Pfam" id="PF13520">
    <property type="entry name" value="AA_permease_2"/>
    <property type="match status" value="1"/>
</dbReference>
<keyword evidence="2 5" id="KW-0812">Transmembrane</keyword>
<feature type="transmembrane region" description="Helical" evidence="5">
    <location>
        <begin position="357"/>
        <end position="377"/>
    </location>
</feature>
<evidence type="ECO:0000313" key="6">
    <source>
        <dbReference type="EMBL" id="QFX92438.1"/>
    </source>
</evidence>
<name>A0AAE6P0S0_9LACO</name>
<feature type="transmembrane region" description="Helical" evidence="5">
    <location>
        <begin position="329"/>
        <end position="351"/>
    </location>
</feature>
<feature type="transmembrane region" description="Helical" evidence="5">
    <location>
        <begin position="12"/>
        <end position="30"/>
    </location>
</feature>
<proteinExistence type="predicted"/>
<feature type="transmembrane region" description="Helical" evidence="5">
    <location>
        <begin position="272"/>
        <end position="294"/>
    </location>
</feature>
<keyword evidence="3 5" id="KW-1133">Transmembrane helix</keyword>
<feature type="transmembrane region" description="Helical" evidence="5">
    <location>
        <begin position="91"/>
        <end position="112"/>
    </location>
</feature>
<dbReference type="KEGG" id="lfv:LF543_02125"/>